<sequence length="90" mass="9764">MKSPAFLILCLPMVSAYQWFTNNGWSKPAQYNSQACENGNVYYYCGVGAGTKGENPEPTAFPHGHNNCNLADGNSCNWQGAQGLIICCPK</sequence>
<evidence type="ECO:0000256" key="1">
    <source>
        <dbReference type="SAM" id="SignalP"/>
    </source>
</evidence>
<proteinExistence type="predicted"/>
<dbReference type="AlphaFoldDB" id="A0A9P5BPA5"/>
<feature type="chain" id="PRO_5040114588" evidence="1">
    <location>
        <begin position="17"/>
        <end position="90"/>
    </location>
</feature>
<comment type="caution">
    <text evidence="2">The sequence shown here is derived from an EMBL/GenBank/DDBJ whole genome shotgun (WGS) entry which is preliminary data.</text>
</comment>
<evidence type="ECO:0000313" key="3">
    <source>
        <dbReference type="Proteomes" id="UP000737391"/>
    </source>
</evidence>
<dbReference type="OrthoDB" id="4979017at2759"/>
<organism evidence="2 3">
    <name type="scientific">Fusarium agapanthi</name>
    <dbReference type="NCBI Taxonomy" id="1803897"/>
    <lineage>
        <taxon>Eukaryota</taxon>
        <taxon>Fungi</taxon>
        <taxon>Dikarya</taxon>
        <taxon>Ascomycota</taxon>
        <taxon>Pezizomycotina</taxon>
        <taxon>Sordariomycetes</taxon>
        <taxon>Hypocreomycetidae</taxon>
        <taxon>Hypocreales</taxon>
        <taxon>Nectriaceae</taxon>
        <taxon>Fusarium</taxon>
        <taxon>Fusarium fujikuroi species complex</taxon>
    </lineage>
</organism>
<dbReference type="EMBL" id="LUFC02000079">
    <property type="protein sequence ID" value="KAF4502426.1"/>
    <property type="molecule type" value="Genomic_DNA"/>
</dbReference>
<keyword evidence="3" id="KW-1185">Reference proteome</keyword>
<reference evidence="2" key="1">
    <citation type="submission" date="2020-01" db="EMBL/GenBank/DDBJ databases">
        <title>Identification and distribution of gene clusters putatively required for synthesis of sphingolipid metabolism inhibitors in phylogenetically diverse species of the filamentous fungus Fusarium.</title>
        <authorList>
            <person name="Kim H.-S."/>
            <person name="Busman M."/>
            <person name="Brown D.W."/>
            <person name="Divon H."/>
            <person name="Uhlig S."/>
            <person name="Proctor R.H."/>
        </authorList>
    </citation>
    <scope>NUCLEOTIDE SEQUENCE</scope>
    <source>
        <strain evidence="2">NRRL 31653</strain>
    </source>
</reference>
<name>A0A9P5BPA5_9HYPO</name>
<keyword evidence="1" id="KW-0732">Signal</keyword>
<dbReference type="Proteomes" id="UP000737391">
    <property type="component" value="Unassembled WGS sequence"/>
</dbReference>
<protein>
    <submittedName>
        <fullName evidence="2">Uncharacterized protein</fullName>
    </submittedName>
</protein>
<gene>
    <name evidence="2" type="ORF">FAGAP_1360</name>
</gene>
<feature type="signal peptide" evidence="1">
    <location>
        <begin position="1"/>
        <end position="16"/>
    </location>
</feature>
<accession>A0A9P5BPA5</accession>
<evidence type="ECO:0000313" key="2">
    <source>
        <dbReference type="EMBL" id="KAF4502426.1"/>
    </source>
</evidence>